<dbReference type="EMBL" id="CAXAMN010010147">
    <property type="protein sequence ID" value="CAK9030957.1"/>
    <property type="molecule type" value="Genomic_DNA"/>
</dbReference>
<comment type="caution">
    <text evidence="8">The sequence shown here is derived from an EMBL/GenBank/DDBJ whole genome shotgun (WGS) entry which is preliminary data.</text>
</comment>
<dbReference type="SUPFAM" id="SSF144091">
    <property type="entry name" value="Rhomboid-like"/>
    <property type="match status" value="1"/>
</dbReference>
<evidence type="ECO:0000259" key="7">
    <source>
        <dbReference type="Pfam" id="PF01694"/>
    </source>
</evidence>
<evidence type="ECO:0000256" key="2">
    <source>
        <dbReference type="ARBA" id="ARBA00009045"/>
    </source>
</evidence>
<evidence type="ECO:0000256" key="3">
    <source>
        <dbReference type="ARBA" id="ARBA00022692"/>
    </source>
</evidence>
<dbReference type="PANTHER" id="PTHR45840:SF2">
    <property type="entry name" value="PROTEIN RHOMBOID-RELATED"/>
    <property type="match status" value="1"/>
</dbReference>
<feature type="transmembrane region" description="Helical" evidence="6">
    <location>
        <begin position="46"/>
        <end position="67"/>
    </location>
</feature>
<evidence type="ECO:0000256" key="6">
    <source>
        <dbReference type="SAM" id="Phobius"/>
    </source>
</evidence>
<dbReference type="InterPro" id="IPR022764">
    <property type="entry name" value="Peptidase_S54_rhomboid_dom"/>
</dbReference>
<feature type="domain" description="Peptidase S54 rhomboid" evidence="7">
    <location>
        <begin position="1"/>
        <end position="122"/>
    </location>
</feature>
<evidence type="ECO:0000256" key="4">
    <source>
        <dbReference type="ARBA" id="ARBA00022989"/>
    </source>
</evidence>
<feature type="transmembrane region" description="Helical" evidence="6">
    <location>
        <begin position="137"/>
        <end position="157"/>
    </location>
</feature>
<organism evidence="8 9">
    <name type="scientific">Durusdinium trenchii</name>
    <dbReference type="NCBI Taxonomy" id="1381693"/>
    <lineage>
        <taxon>Eukaryota</taxon>
        <taxon>Sar</taxon>
        <taxon>Alveolata</taxon>
        <taxon>Dinophyceae</taxon>
        <taxon>Suessiales</taxon>
        <taxon>Symbiodiniaceae</taxon>
        <taxon>Durusdinium</taxon>
    </lineage>
</organism>
<evidence type="ECO:0000256" key="1">
    <source>
        <dbReference type="ARBA" id="ARBA00004141"/>
    </source>
</evidence>
<feature type="transmembrane region" description="Helical" evidence="6">
    <location>
        <begin position="79"/>
        <end position="96"/>
    </location>
</feature>
<evidence type="ECO:0000313" key="8">
    <source>
        <dbReference type="EMBL" id="CAK9030957.1"/>
    </source>
</evidence>
<proteinExistence type="inferred from homology"/>
<name>A0ABP0KVN4_9DINO</name>
<accession>A0ABP0KVN4</accession>
<comment type="subcellular location">
    <subcellularLocation>
        <location evidence="1">Membrane</location>
        <topology evidence="1">Multi-pass membrane protein</topology>
    </subcellularLocation>
</comment>
<dbReference type="Gene3D" id="1.20.1540.10">
    <property type="entry name" value="Rhomboid-like"/>
    <property type="match status" value="1"/>
</dbReference>
<dbReference type="InterPro" id="IPR035952">
    <property type="entry name" value="Rhomboid-like_sf"/>
</dbReference>
<keyword evidence="5 6" id="KW-0472">Membrane</keyword>
<reference evidence="8 9" key="1">
    <citation type="submission" date="2024-02" db="EMBL/GenBank/DDBJ databases">
        <authorList>
            <person name="Chen Y."/>
            <person name="Shah S."/>
            <person name="Dougan E. K."/>
            <person name="Thang M."/>
            <person name="Chan C."/>
        </authorList>
    </citation>
    <scope>NUCLEOTIDE SEQUENCE [LARGE SCALE GENOMIC DNA]</scope>
</reference>
<dbReference type="Pfam" id="PF01694">
    <property type="entry name" value="Rhomboid"/>
    <property type="match status" value="1"/>
</dbReference>
<dbReference type="Proteomes" id="UP001642484">
    <property type="component" value="Unassembled WGS sequence"/>
</dbReference>
<dbReference type="PANTHER" id="PTHR45840">
    <property type="entry name" value="RHOMBOID-RELATED PROTEIN"/>
    <property type="match status" value="1"/>
</dbReference>
<dbReference type="InterPro" id="IPR051739">
    <property type="entry name" value="Rhomboid_IM_Serine_Proteases"/>
</dbReference>
<sequence length="223" mass="25175">MNTLVTIFTGLPLEGFHGKWRTMVIFETSVIAGGLWHMAWRPHDSGLVGMSAGCYALMAMHMADVIMNWKQHRWRIPRVILLLMLIGLDVGASLIAEPDDVTGHAAHFGGYLAGLIFGVHFVRNVKVTKCEQVLKAAFLFVGVACLIFCIVWISFWAPRAMWDGMVPWCWARQAFSYPYFGDREWHCIRCPDEICIADFTAKLETSLSPVSYIACDQGGLWWT</sequence>
<keyword evidence="9" id="KW-1185">Reference proteome</keyword>
<evidence type="ECO:0000256" key="5">
    <source>
        <dbReference type="ARBA" id="ARBA00023136"/>
    </source>
</evidence>
<keyword evidence="3 6" id="KW-0812">Transmembrane</keyword>
<comment type="similarity">
    <text evidence="2">Belongs to the peptidase S54 family.</text>
</comment>
<gene>
    <name evidence="8" type="ORF">CCMP2556_LOCUS18097</name>
</gene>
<protein>
    <recommendedName>
        <fullName evidence="7">Peptidase S54 rhomboid domain-containing protein</fullName>
    </recommendedName>
</protein>
<evidence type="ECO:0000313" key="9">
    <source>
        <dbReference type="Proteomes" id="UP001642484"/>
    </source>
</evidence>
<keyword evidence="4 6" id="KW-1133">Transmembrane helix</keyword>
<feature type="transmembrane region" description="Helical" evidence="6">
    <location>
        <begin position="108"/>
        <end position="125"/>
    </location>
</feature>